<dbReference type="EMBL" id="RDQO01000002">
    <property type="protein sequence ID" value="RMX06899.1"/>
    <property type="molecule type" value="Genomic_DNA"/>
</dbReference>
<dbReference type="PROSITE" id="PS51007">
    <property type="entry name" value="CYTC"/>
    <property type="match status" value="2"/>
</dbReference>
<feature type="binding site" description="covalent" evidence="8">
    <location>
        <position position="252"/>
    </location>
    <ligand>
        <name>heme c</name>
        <dbReference type="ChEBI" id="CHEBI:61717"/>
        <label>2</label>
    </ligand>
</feature>
<feature type="binding site" description="covalent" evidence="8">
    <location>
        <position position="249"/>
    </location>
    <ligand>
        <name>heme c</name>
        <dbReference type="ChEBI" id="CHEBI:61717"/>
        <label>2</label>
    </ligand>
</feature>
<keyword evidence="6" id="KW-0560">Oxidoreductase</keyword>
<dbReference type="GO" id="GO:0042597">
    <property type="term" value="C:periplasmic space"/>
    <property type="evidence" value="ECO:0007669"/>
    <property type="project" value="UniProtKB-SubCell"/>
</dbReference>
<organism evidence="11 12">
    <name type="scientific">Corticibacter populi</name>
    <dbReference type="NCBI Taxonomy" id="1550736"/>
    <lineage>
        <taxon>Bacteria</taxon>
        <taxon>Pseudomonadati</taxon>
        <taxon>Pseudomonadota</taxon>
        <taxon>Betaproteobacteria</taxon>
        <taxon>Burkholderiales</taxon>
        <taxon>Comamonadaceae</taxon>
        <taxon>Corticibacter</taxon>
    </lineage>
</organism>
<dbReference type="SUPFAM" id="SSF46626">
    <property type="entry name" value="Cytochrome c"/>
    <property type="match status" value="2"/>
</dbReference>
<evidence type="ECO:0000256" key="8">
    <source>
        <dbReference type="PIRSR" id="PIRSR000294-1"/>
    </source>
</evidence>
<evidence type="ECO:0000313" key="11">
    <source>
        <dbReference type="EMBL" id="RMX06899.1"/>
    </source>
</evidence>
<keyword evidence="3 9" id="KW-0479">Metal-binding</keyword>
<evidence type="ECO:0000256" key="5">
    <source>
        <dbReference type="ARBA" id="ARBA00022764"/>
    </source>
</evidence>
<dbReference type="PANTHER" id="PTHR30600">
    <property type="entry name" value="CYTOCHROME C PEROXIDASE-RELATED"/>
    <property type="match status" value="1"/>
</dbReference>
<evidence type="ECO:0000256" key="2">
    <source>
        <dbReference type="ARBA" id="ARBA00022617"/>
    </source>
</evidence>
<dbReference type="Pfam" id="PF03150">
    <property type="entry name" value="CCP_MauG"/>
    <property type="match status" value="1"/>
</dbReference>
<feature type="binding site" description="covalent" evidence="8">
    <location>
        <position position="97"/>
    </location>
    <ligand>
        <name>heme c</name>
        <dbReference type="ChEBI" id="CHEBI:61717"/>
        <label>1</label>
    </ligand>
</feature>
<accession>A0A3M6QWC4</accession>
<reference evidence="11 12" key="1">
    <citation type="submission" date="2018-10" db="EMBL/GenBank/DDBJ databases">
        <title>Draft genome of Cortibacter populi DSM10536.</title>
        <authorList>
            <person name="Bernier A.-M."/>
            <person name="Bernard K."/>
        </authorList>
    </citation>
    <scope>NUCLEOTIDE SEQUENCE [LARGE SCALE GENOMIC DNA]</scope>
    <source>
        <strain evidence="11 12">DSM 105136</strain>
    </source>
</reference>
<dbReference type="AlphaFoldDB" id="A0A3M6QWC4"/>
<dbReference type="Proteomes" id="UP000278006">
    <property type="component" value="Unassembled WGS sequence"/>
</dbReference>
<evidence type="ECO:0000256" key="6">
    <source>
        <dbReference type="ARBA" id="ARBA00023002"/>
    </source>
</evidence>
<keyword evidence="4" id="KW-0732">Signal</keyword>
<evidence type="ECO:0000256" key="3">
    <source>
        <dbReference type="ARBA" id="ARBA00022723"/>
    </source>
</evidence>
<evidence type="ECO:0000256" key="7">
    <source>
        <dbReference type="ARBA" id="ARBA00023004"/>
    </source>
</evidence>
<dbReference type="PIRSF" id="PIRSF000294">
    <property type="entry name" value="Cytochrome-c_peroxidase"/>
    <property type="match status" value="1"/>
</dbReference>
<evidence type="ECO:0000259" key="10">
    <source>
        <dbReference type="PROSITE" id="PS51007"/>
    </source>
</evidence>
<comment type="PTM">
    <text evidence="8">Binds 2 heme groups per subunit.</text>
</comment>
<gene>
    <name evidence="11" type="ORF">D8I35_07895</name>
</gene>
<protein>
    <submittedName>
        <fullName evidence="11">Cytochrome-c peroxidase</fullName>
    </submittedName>
</protein>
<dbReference type="Gene3D" id="1.10.760.10">
    <property type="entry name" value="Cytochrome c-like domain"/>
    <property type="match status" value="2"/>
</dbReference>
<evidence type="ECO:0000256" key="1">
    <source>
        <dbReference type="ARBA" id="ARBA00004418"/>
    </source>
</evidence>
<feature type="binding site" description="axial binding residue" evidence="9">
    <location>
        <position position="114"/>
    </location>
    <ligand>
        <name>heme c</name>
        <dbReference type="ChEBI" id="CHEBI:61717"/>
        <label>1</label>
    </ligand>
    <ligandPart>
        <name>Fe</name>
        <dbReference type="ChEBI" id="CHEBI:18248"/>
    </ligandPart>
</feature>
<dbReference type="InterPro" id="IPR036909">
    <property type="entry name" value="Cyt_c-like_dom_sf"/>
</dbReference>
<feature type="binding site" description="covalent" evidence="8">
    <location>
        <position position="94"/>
    </location>
    <ligand>
        <name>heme c</name>
        <dbReference type="ChEBI" id="CHEBI:61717"/>
        <label>1</label>
    </ligand>
</feature>
<dbReference type="InterPro" id="IPR026259">
    <property type="entry name" value="MauG/Cytc_peroxidase"/>
</dbReference>
<feature type="binding site" description="axial binding residue" evidence="9">
    <location>
        <position position="253"/>
    </location>
    <ligand>
        <name>heme c</name>
        <dbReference type="ChEBI" id="CHEBI:61717"/>
        <label>2</label>
    </ligand>
    <ligandPart>
        <name>Fe</name>
        <dbReference type="ChEBI" id="CHEBI:18248"/>
    </ligandPart>
</feature>
<keyword evidence="5" id="KW-0574">Periplasm</keyword>
<keyword evidence="12" id="KW-1185">Reference proteome</keyword>
<name>A0A3M6QWC4_9BURK</name>
<dbReference type="OrthoDB" id="9805202at2"/>
<evidence type="ECO:0000256" key="9">
    <source>
        <dbReference type="PIRSR" id="PIRSR000294-2"/>
    </source>
</evidence>
<evidence type="ECO:0000256" key="4">
    <source>
        <dbReference type="ARBA" id="ARBA00022729"/>
    </source>
</evidence>
<dbReference type="InterPro" id="IPR009056">
    <property type="entry name" value="Cyt_c-like_dom"/>
</dbReference>
<keyword evidence="11" id="KW-0575">Peroxidase</keyword>
<comment type="caution">
    <text evidence="11">The sequence shown here is derived from an EMBL/GenBank/DDBJ whole genome shotgun (WGS) entry which is preliminary data.</text>
</comment>
<feature type="binding site" description="axial binding residue" evidence="9">
    <location>
        <position position="98"/>
    </location>
    <ligand>
        <name>heme c</name>
        <dbReference type="ChEBI" id="CHEBI:61717"/>
        <label>1</label>
    </ligand>
    <ligandPart>
        <name>Fe</name>
        <dbReference type="ChEBI" id="CHEBI:18248"/>
    </ligandPart>
</feature>
<evidence type="ECO:0000313" key="12">
    <source>
        <dbReference type="Proteomes" id="UP000278006"/>
    </source>
</evidence>
<feature type="domain" description="Cytochrome c" evidence="10">
    <location>
        <begin position="234"/>
        <end position="373"/>
    </location>
</feature>
<comment type="subcellular location">
    <subcellularLocation>
        <location evidence="1">Periplasm</location>
    </subcellularLocation>
</comment>
<dbReference type="InterPro" id="IPR051395">
    <property type="entry name" value="Cytochrome_c_Peroxidase/MauG"/>
</dbReference>
<dbReference type="InterPro" id="IPR004852">
    <property type="entry name" value="Di-haem_cyt_c_peroxidsae"/>
</dbReference>
<sequence length="373" mass="39444">MGLGSALRQAGAESRAAWALHEAALLRQWYQQDASQWPPAWIDDGVAYQELGAWQPPPVADATGTTGAAMVARVALGRALFFDARLSVAGEVSCASCHQPARGWSSGTAVGIGHAGQLGRRNPPALHAVAGHRVFGWDGRSTSLGAQSLLALTRPDEMANPSLEPVLAWLAADADYATRFAAAYGPGAGSAGGDGPARPDAAQLGDALAAFLGSLDKPSAFDRFMQGQHTALSDQQIRGLHLFRTRARCANCHFGPLLSDGRFHNLKIASFGEPAEDLGRYGVTGQPQDAGAFRTPSLRHVAETAPYMHSGLFDSLDGVIRLYERGGGEVWARNAQEAAAPLYRFAVRASGQLRPLTLSEADRAALRAFLQAL</sequence>
<keyword evidence="7 9" id="KW-0408">Iron</keyword>
<dbReference type="GO" id="GO:0004130">
    <property type="term" value="F:cytochrome-c peroxidase activity"/>
    <property type="evidence" value="ECO:0007669"/>
    <property type="project" value="TreeGrafter"/>
</dbReference>
<dbReference type="PANTHER" id="PTHR30600:SF10">
    <property type="entry name" value="BLL6722 PROTEIN"/>
    <property type="match status" value="1"/>
</dbReference>
<comment type="cofactor">
    <cofactor evidence="8">
        <name>heme</name>
        <dbReference type="ChEBI" id="CHEBI:30413"/>
    </cofactor>
    <text evidence="8">Binds 2 heme groups.</text>
</comment>
<feature type="domain" description="Cytochrome c" evidence="10">
    <location>
        <begin position="72"/>
        <end position="174"/>
    </location>
</feature>
<dbReference type="GO" id="GO:0009055">
    <property type="term" value="F:electron transfer activity"/>
    <property type="evidence" value="ECO:0007669"/>
    <property type="project" value="InterPro"/>
</dbReference>
<dbReference type="GO" id="GO:0020037">
    <property type="term" value="F:heme binding"/>
    <property type="evidence" value="ECO:0007669"/>
    <property type="project" value="InterPro"/>
</dbReference>
<keyword evidence="2 8" id="KW-0349">Heme</keyword>
<proteinExistence type="predicted"/>
<dbReference type="GO" id="GO:0046872">
    <property type="term" value="F:metal ion binding"/>
    <property type="evidence" value="ECO:0007669"/>
    <property type="project" value="UniProtKB-KW"/>
</dbReference>